<feature type="domain" description="Right handed beta helix" evidence="3">
    <location>
        <begin position="212"/>
        <end position="373"/>
    </location>
</feature>
<dbReference type="NCBIfam" id="TIGR03807">
    <property type="entry name" value="RR_fam_repeat"/>
    <property type="match status" value="2"/>
</dbReference>
<dbReference type="InterPro" id="IPR039448">
    <property type="entry name" value="Beta_helix"/>
</dbReference>
<keyword evidence="1" id="KW-0732">Signal</keyword>
<organism evidence="4 5">
    <name type="scientific">Pannonibacter tanglangensis</name>
    <dbReference type="NCBI Taxonomy" id="2750084"/>
    <lineage>
        <taxon>Bacteria</taxon>
        <taxon>Pseudomonadati</taxon>
        <taxon>Pseudomonadota</taxon>
        <taxon>Alphaproteobacteria</taxon>
        <taxon>Hyphomicrobiales</taxon>
        <taxon>Stappiaceae</taxon>
        <taxon>Pannonibacter</taxon>
    </lineage>
</organism>
<accession>A0A7X5F2G5</accession>
<dbReference type="AlphaFoldDB" id="A0A7X5F2G5"/>
<dbReference type="SMART" id="SM00710">
    <property type="entry name" value="PbH1"/>
    <property type="match status" value="8"/>
</dbReference>
<dbReference type="NCBIfam" id="TIGR03808">
    <property type="entry name" value="RR_plus_rpt_1"/>
    <property type="match status" value="1"/>
</dbReference>
<dbReference type="InterPro" id="IPR006626">
    <property type="entry name" value="PbH1"/>
</dbReference>
<gene>
    <name evidence="4" type="ORF">GWI72_09720</name>
</gene>
<dbReference type="Pfam" id="PF12708">
    <property type="entry name" value="Pect-lyase_RHGA_epim"/>
    <property type="match status" value="1"/>
</dbReference>
<dbReference type="Pfam" id="PF13229">
    <property type="entry name" value="Beta_helix"/>
    <property type="match status" value="1"/>
</dbReference>
<feature type="signal peptide" evidence="1">
    <location>
        <begin position="1"/>
        <end position="20"/>
    </location>
</feature>
<evidence type="ECO:0000256" key="1">
    <source>
        <dbReference type="SAM" id="SignalP"/>
    </source>
</evidence>
<feature type="domain" description="Rhamnogalacturonase A/B/Epimerase-like pectate lyase" evidence="2">
    <location>
        <begin position="34"/>
        <end position="92"/>
    </location>
</feature>
<dbReference type="SUPFAM" id="SSF51126">
    <property type="entry name" value="Pectin lyase-like"/>
    <property type="match status" value="1"/>
</dbReference>
<reference evidence="5" key="1">
    <citation type="submission" date="2020-01" db="EMBL/GenBank/DDBJ databases">
        <authorList>
            <person name="Fang Y."/>
            <person name="Sun R."/>
            <person name="Nie L."/>
            <person name="He J."/>
            <person name="Hao L."/>
            <person name="Wang L."/>
            <person name="Su S."/>
            <person name="Lv E."/>
            <person name="Zhang Z."/>
            <person name="Xie R."/>
            <person name="Liu H."/>
        </authorList>
    </citation>
    <scope>NUCLEOTIDE SEQUENCE [LARGE SCALE GENOMIC DNA]</scope>
    <source>
        <strain evidence="5">XCT-53</strain>
    </source>
</reference>
<dbReference type="InterPro" id="IPR024535">
    <property type="entry name" value="RHGA/B-epi-like_pectate_lyase"/>
</dbReference>
<dbReference type="InterPro" id="IPR022444">
    <property type="entry name" value="Cofactor-bd_rpt"/>
</dbReference>
<feature type="chain" id="PRO_5031106608" evidence="1">
    <location>
        <begin position="21"/>
        <end position="454"/>
    </location>
</feature>
<protein>
    <submittedName>
        <fullName evidence="4">TIGR03808 family TAT-translocated repetitive protein</fullName>
    </submittedName>
</protein>
<dbReference type="Gene3D" id="2.160.20.10">
    <property type="entry name" value="Single-stranded right-handed beta-helix, Pectin lyase-like"/>
    <property type="match status" value="3"/>
</dbReference>
<comment type="caution">
    <text evidence="4">The sequence shown here is derived from an EMBL/GenBank/DDBJ whole genome shotgun (WGS) entry which is preliminary data.</text>
</comment>
<evidence type="ECO:0000313" key="5">
    <source>
        <dbReference type="Proteomes" id="UP000586722"/>
    </source>
</evidence>
<keyword evidence="5" id="KW-1185">Reference proteome</keyword>
<dbReference type="InterPro" id="IPR011050">
    <property type="entry name" value="Pectin_lyase_fold/virulence"/>
</dbReference>
<evidence type="ECO:0000313" key="4">
    <source>
        <dbReference type="EMBL" id="NBN78545.1"/>
    </source>
</evidence>
<sequence length="454" mass="46705">MTRRSFLLGAALCLSGTAAAAQTRIADLRGTIDAADLGVMPDRTDDQSAQMQRAINRAVEKGRALFLPAGTYPVANLRLPSGTLIVGVPGRTRLVYQGGGGLLATAEGAARIGLDGVVFDGANKLINEHAFGLLHFLDVDHLSLVNCEITGSSRSGLALDRCAGQVERCLVSGAAEAGIRSVEGRGLVFAENVITDCANAGLMVMRWTKAEDGTLIRGNRIERIAARAGGTGQNGNGINIFRAAGVMITGNRVTDCAFSAIRANTASNVQIIANSCLRSGETGIYSEFEFEGAVIADNIVDGATIGISVANFMSGGRMAVVSGNLVRNLSATGPYDGSGGAGFGIGIYVEADTTVSGNVVEGAPKYGIMAGWGPYLRDVIIADNVVRDSGVAVSVSAVEGAGTTLIRGNILSGYREAAIRGYRWQEAVTDDLAGGAAAPAHLTISGNVVRPASG</sequence>
<dbReference type="InterPro" id="IPR012334">
    <property type="entry name" value="Pectin_lyas_fold"/>
</dbReference>
<dbReference type="Proteomes" id="UP000586722">
    <property type="component" value="Unassembled WGS sequence"/>
</dbReference>
<evidence type="ECO:0000259" key="2">
    <source>
        <dbReference type="Pfam" id="PF12708"/>
    </source>
</evidence>
<name>A0A7X5F2G5_9HYPH</name>
<dbReference type="InterPro" id="IPR022388">
    <property type="entry name" value="CHP03808"/>
</dbReference>
<dbReference type="EMBL" id="JAABLQ010000001">
    <property type="protein sequence ID" value="NBN78545.1"/>
    <property type="molecule type" value="Genomic_DNA"/>
</dbReference>
<evidence type="ECO:0000259" key="3">
    <source>
        <dbReference type="Pfam" id="PF13229"/>
    </source>
</evidence>
<proteinExistence type="predicted"/>